<reference evidence="3" key="1">
    <citation type="submission" date="2015-04" db="UniProtKB">
        <authorList>
            <consortium name="EnsemblPlants"/>
        </authorList>
    </citation>
    <scope>IDENTIFICATION</scope>
</reference>
<dbReference type="Pfam" id="PF12274">
    <property type="entry name" value="DUF3615"/>
    <property type="match status" value="1"/>
</dbReference>
<protein>
    <recommendedName>
        <fullName evidence="2">DUF3615 domain-containing protein</fullName>
    </recommendedName>
</protein>
<dbReference type="InterPro" id="IPR022059">
    <property type="entry name" value="DUF3615"/>
</dbReference>
<evidence type="ECO:0000313" key="4">
    <source>
        <dbReference type="Proteomes" id="UP000026962"/>
    </source>
</evidence>
<proteinExistence type="predicted"/>
<keyword evidence="4" id="KW-1185">Reference proteome</keyword>
<dbReference type="Proteomes" id="UP000026962">
    <property type="component" value="Chromosome 11"/>
</dbReference>
<feature type="region of interest" description="Disordered" evidence="1">
    <location>
        <begin position="81"/>
        <end position="100"/>
    </location>
</feature>
<evidence type="ECO:0000259" key="2">
    <source>
        <dbReference type="Pfam" id="PF12274"/>
    </source>
</evidence>
<dbReference type="HOGENOM" id="CLU_1039644_0_0_1"/>
<dbReference type="PANTHER" id="PTHR34710">
    <property type="entry name" value="OS03G0834100 PROTEIN"/>
    <property type="match status" value="1"/>
</dbReference>
<accession>A0A0E0MHW5</accession>
<dbReference type="PANTHER" id="PTHR34710:SF20">
    <property type="entry name" value="OS10G0550200 PROTEIN"/>
    <property type="match status" value="1"/>
</dbReference>
<dbReference type="AlphaFoldDB" id="A0A0E0MHW5"/>
<feature type="domain" description="DUF3615" evidence="2">
    <location>
        <begin position="141"/>
        <end position="255"/>
    </location>
</feature>
<dbReference type="EnsemblPlants" id="OPUNC11G18420.1">
    <property type="protein sequence ID" value="OPUNC11G18420.1"/>
    <property type="gene ID" value="OPUNC11G18420"/>
</dbReference>
<feature type="compositionally biased region" description="Pro residues" evidence="1">
    <location>
        <begin position="82"/>
        <end position="91"/>
    </location>
</feature>
<dbReference type="OMA" id="IRCAYAL"/>
<organism evidence="3">
    <name type="scientific">Oryza punctata</name>
    <name type="common">Red rice</name>
    <dbReference type="NCBI Taxonomy" id="4537"/>
    <lineage>
        <taxon>Eukaryota</taxon>
        <taxon>Viridiplantae</taxon>
        <taxon>Streptophyta</taxon>
        <taxon>Embryophyta</taxon>
        <taxon>Tracheophyta</taxon>
        <taxon>Spermatophyta</taxon>
        <taxon>Magnoliopsida</taxon>
        <taxon>Liliopsida</taxon>
        <taxon>Poales</taxon>
        <taxon>Poaceae</taxon>
        <taxon>BOP clade</taxon>
        <taxon>Oryzoideae</taxon>
        <taxon>Oryzeae</taxon>
        <taxon>Oryzinae</taxon>
        <taxon>Oryza</taxon>
    </lineage>
</organism>
<dbReference type="Gramene" id="OPUNC11G18420.1">
    <property type="protein sequence ID" value="OPUNC11G18420.1"/>
    <property type="gene ID" value="OPUNC11G18420"/>
</dbReference>
<sequence>MAAATSRLPMVAAAEAAVAPFLHQPLQPAAEGIAESIRELEEIIRRQQHRGVGFVLAAGDLAPSSPPTTSGFDVAAPSVVVAPPPPPPSPPAVSGSGPRPQLPLNMEHLLPPQRATRNIPLYADKMKGCRTVAQQAKSFADIALKHYNKTKKIKYELVEATRGNFMQGLDRRGYGHVNFIARRKREGSVEQIFFAELYYCGRKRTETGFTVICCVPLGLDFTVGQRGVQRSYVKPLRKDRDFSYCYACGETMKHPRGDLFVAGHSAIRCAYALT</sequence>
<evidence type="ECO:0000256" key="1">
    <source>
        <dbReference type="SAM" id="MobiDB-lite"/>
    </source>
</evidence>
<name>A0A0E0MHW5_ORYPU</name>
<evidence type="ECO:0000313" key="3">
    <source>
        <dbReference type="EnsemblPlants" id="OPUNC11G18420.1"/>
    </source>
</evidence>
<reference evidence="3" key="2">
    <citation type="submission" date="2018-05" db="EMBL/GenBank/DDBJ databases">
        <title>OpunRS2 (Oryza punctata Reference Sequence Version 2).</title>
        <authorList>
            <person name="Zhang J."/>
            <person name="Kudrna D."/>
            <person name="Lee S."/>
            <person name="Talag J."/>
            <person name="Welchert J."/>
            <person name="Wing R.A."/>
        </authorList>
    </citation>
    <scope>NUCLEOTIDE SEQUENCE [LARGE SCALE GENOMIC DNA]</scope>
</reference>